<proteinExistence type="predicted"/>
<dbReference type="Pfam" id="PF00392">
    <property type="entry name" value="GntR"/>
    <property type="match status" value="1"/>
</dbReference>
<dbReference type="GO" id="GO:0003677">
    <property type="term" value="F:DNA binding"/>
    <property type="evidence" value="ECO:0007669"/>
    <property type="project" value="UniProtKB-KW"/>
</dbReference>
<evidence type="ECO:0000256" key="2">
    <source>
        <dbReference type="ARBA" id="ARBA00023125"/>
    </source>
</evidence>
<accession>A0ABU0CRS0</accession>
<evidence type="ECO:0000313" key="5">
    <source>
        <dbReference type="EMBL" id="MDQ0338205.1"/>
    </source>
</evidence>
<keyword evidence="1" id="KW-0805">Transcription regulation</keyword>
<dbReference type="SUPFAM" id="SSF46785">
    <property type="entry name" value="Winged helix' DNA-binding domain"/>
    <property type="match status" value="1"/>
</dbReference>
<dbReference type="SMART" id="SM00345">
    <property type="entry name" value="HTH_GNTR"/>
    <property type="match status" value="1"/>
</dbReference>
<feature type="domain" description="HTH gntR-type" evidence="4">
    <location>
        <begin position="6"/>
        <end position="73"/>
    </location>
</feature>
<dbReference type="InterPro" id="IPR036388">
    <property type="entry name" value="WH-like_DNA-bd_sf"/>
</dbReference>
<sequence>MEGIDNSLPRLIAEKIATDIFNGKLEQGERIIEDRYAELFGSSRAPVREALYLLAIDGLIERKPRKGAFVKQYTQRDIRDLYEIRLMLEMMAIDRIQYPISEPDRKKIERILKEMENTLEEESYERYTSLNSQFHFQLIVLSKSEVFKILYRRLGSPLIVLQKLSFYTVQNIKESLDDHRVIWQLLQSGKRTAAQTVLKEHHDEALNRLDKILKEKKHILK</sequence>
<name>A0ABU0CRS0_9BACI</name>
<dbReference type="PANTHER" id="PTHR43537">
    <property type="entry name" value="TRANSCRIPTIONAL REGULATOR, GNTR FAMILY"/>
    <property type="match status" value="1"/>
</dbReference>
<reference evidence="5 6" key="1">
    <citation type="submission" date="2023-07" db="EMBL/GenBank/DDBJ databases">
        <title>Genomic Encyclopedia of Type Strains, Phase IV (KMG-IV): sequencing the most valuable type-strain genomes for metagenomic binning, comparative biology and taxonomic classification.</title>
        <authorList>
            <person name="Goeker M."/>
        </authorList>
    </citation>
    <scope>NUCLEOTIDE SEQUENCE [LARGE SCALE GENOMIC DNA]</scope>
    <source>
        <strain evidence="5 6">DSM 17740</strain>
    </source>
</reference>
<dbReference type="InterPro" id="IPR036390">
    <property type="entry name" value="WH_DNA-bd_sf"/>
</dbReference>
<dbReference type="SMART" id="SM00895">
    <property type="entry name" value="FCD"/>
    <property type="match status" value="1"/>
</dbReference>
<keyword evidence="3" id="KW-0804">Transcription</keyword>
<keyword evidence="2 5" id="KW-0238">DNA-binding</keyword>
<evidence type="ECO:0000313" key="6">
    <source>
        <dbReference type="Proteomes" id="UP001232445"/>
    </source>
</evidence>
<dbReference type="InterPro" id="IPR008920">
    <property type="entry name" value="TF_FadR/GntR_C"/>
</dbReference>
<dbReference type="InterPro" id="IPR000524">
    <property type="entry name" value="Tscrpt_reg_HTH_GntR"/>
</dbReference>
<dbReference type="EMBL" id="JAUSUQ010000003">
    <property type="protein sequence ID" value="MDQ0338205.1"/>
    <property type="molecule type" value="Genomic_DNA"/>
</dbReference>
<comment type="caution">
    <text evidence="5">The sequence shown here is derived from an EMBL/GenBank/DDBJ whole genome shotgun (WGS) entry which is preliminary data.</text>
</comment>
<evidence type="ECO:0000256" key="1">
    <source>
        <dbReference type="ARBA" id="ARBA00023015"/>
    </source>
</evidence>
<evidence type="ECO:0000256" key="3">
    <source>
        <dbReference type="ARBA" id="ARBA00023163"/>
    </source>
</evidence>
<dbReference type="SUPFAM" id="SSF48008">
    <property type="entry name" value="GntR ligand-binding domain-like"/>
    <property type="match status" value="1"/>
</dbReference>
<dbReference type="PANTHER" id="PTHR43537:SF5">
    <property type="entry name" value="UXU OPERON TRANSCRIPTIONAL REGULATOR"/>
    <property type="match status" value="1"/>
</dbReference>
<dbReference type="CDD" id="cd07377">
    <property type="entry name" value="WHTH_GntR"/>
    <property type="match status" value="1"/>
</dbReference>
<dbReference type="RefSeq" id="WP_307336187.1">
    <property type="nucleotide sequence ID" value="NZ_JAUSUQ010000003.1"/>
</dbReference>
<evidence type="ECO:0000259" key="4">
    <source>
        <dbReference type="PROSITE" id="PS50949"/>
    </source>
</evidence>
<dbReference type="Pfam" id="PF07729">
    <property type="entry name" value="FCD"/>
    <property type="match status" value="1"/>
</dbReference>
<gene>
    <name evidence="5" type="ORF">J2S00_000989</name>
</gene>
<organism evidence="5 6">
    <name type="scientific">Caldalkalibacillus uzonensis</name>
    <dbReference type="NCBI Taxonomy" id="353224"/>
    <lineage>
        <taxon>Bacteria</taxon>
        <taxon>Bacillati</taxon>
        <taxon>Bacillota</taxon>
        <taxon>Bacilli</taxon>
        <taxon>Bacillales</taxon>
        <taxon>Bacillaceae</taxon>
        <taxon>Caldalkalibacillus</taxon>
    </lineage>
</organism>
<dbReference type="PROSITE" id="PS50949">
    <property type="entry name" value="HTH_GNTR"/>
    <property type="match status" value="1"/>
</dbReference>
<keyword evidence="6" id="KW-1185">Reference proteome</keyword>
<dbReference type="Gene3D" id="1.10.10.10">
    <property type="entry name" value="Winged helix-like DNA-binding domain superfamily/Winged helix DNA-binding domain"/>
    <property type="match status" value="1"/>
</dbReference>
<dbReference type="Proteomes" id="UP001232445">
    <property type="component" value="Unassembled WGS sequence"/>
</dbReference>
<dbReference type="Gene3D" id="1.20.120.530">
    <property type="entry name" value="GntR ligand-binding domain-like"/>
    <property type="match status" value="1"/>
</dbReference>
<protein>
    <submittedName>
        <fullName evidence="5">DNA-binding GntR family transcriptional regulator</fullName>
    </submittedName>
</protein>
<dbReference type="InterPro" id="IPR011711">
    <property type="entry name" value="GntR_C"/>
</dbReference>